<gene>
    <name evidence="1" type="ORF">QEZ52_10565</name>
</gene>
<dbReference type="Proteomes" id="UP001623232">
    <property type="component" value="Chromosome"/>
</dbReference>
<dbReference type="Pfam" id="PF02620">
    <property type="entry name" value="YceD"/>
    <property type="match status" value="1"/>
</dbReference>
<reference evidence="1 2" key="1">
    <citation type="submission" date="2023-04" db="EMBL/GenBank/DDBJ databases">
        <title>Complete genome sequence of Alisedimentitalea scapharcae.</title>
        <authorList>
            <person name="Rong J.-C."/>
            <person name="Yi M.-L."/>
            <person name="Zhao Q."/>
        </authorList>
    </citation>
    <scope>NUCLEOTIDE SEQUENCE [LARGE SCALE GENOMIC DNA]</scope>
    <source>
        <strain evidence="1 2">KCTC 42119</strain>
    </source>
</reference>
<sequence>MSHYPALRVADLSQNSPTPFDLTPDSDALSALASELELLDLRKLRFSGEIKAQGKRDWRLKAKLGATVTQPCVVSLDPVTTRIDLWIERTFLSDWDTPEDNEVEMSEDDTIEPLGTEIDVAAIMAESLALNLPVYPRKAGVALGESVHADPGVQPLTDDDVKPFAGLAALKDALNKDK</sequence>
<evidence type="ECO:0000313" key="1">
    <source>
        <dbReference type="EMBL" id="WZK87079.1"/>
    </source>
</evidence>
<protein>
    <submittedName>
        <fullName evidence="1">DUF177 domain-containing protein</fullName>
    </submittedName>
</protein>
<accession>A0ABZ2XLW9</accession>
<dbReference type="RefSeq" id="WP_406644304.1">
    <property type="nucleotide sequence ID" value="NZ_CP123584.1"/>
</dbReference>
<name>A0ABZ2XLW9_9RHOB</name>
<keyword evidence="2" id="KW-1185">Reference proteome</keyword>
<proteinExistence type="predicted"/>
<dbReference type="EMBL" id="CP123584">
    <property type="protein sequence ID" value="WZK87079.1"/>
    <property type="molecule type" value="Genomic_DNA"/>
</dbReference>
<organism evidence="1 2">
    <name type="scientific">Aliisedimentitalea scapharcae</name>
    <dbReference type="NCBI Taxonomy" id="1524259"/>
    <lineage>
        <taxon>Bacteria</taxon>
        <taxon>Pseudomonadati</taxon>
        <taxon>Pseudomonadota</taxon>
        <taxon>Alphaproteobacteria</taxon>
        <taxon>Rhodobacterales</taxon>
        <taxon>Roseobacteraceae</taxon>
        <taxon>Aliisedimentitalea</taxon>
    </lineage>
</organism>
<dbReference type="InterPro" id="IPR003772">
    <property type="entry name" value="YceD"/>
</dbReference>
<evidence type="ECO:0000313" key="2">
    <source>
        <dbReference type="Proteomes" id="UP001623232"/>
    </source>
</evidence>